<dbReference type="Gene3D" id="1.10.10.60">
    <property type="entry name" value="Homeodomain-like"/>
    <property type="match status" value="1"/>
</dbReference>
<dbReference type="InterPro" id="IPR035418">
    <property type="entry name" value="AraC-bd_2"/>
</dbReference>
<dbReference type="GO" id="GO:0043565">
    <property type="term" value="F:sequence-specific DNA binding"/>
    <property type="evidence" value="ECO:0007669"/>
    <property type="project" value="InterPro"/>
</dbReference>
<evidence type="ECO:0000259" key="4">
    <source>
        <dbReference type="PROSITE" id="PS01124"/>
    </source>
</evidence>
<accession>A0A164NVU5</accession>
<dbReference type="Pfam" id="PF12833">
    <property type="entry name" value="HTH_18"/>
    <property type="match status" value="1"/>
</dbReference>
<evidence type="ECO:0000256" key="2">
    <source>
        <dbReference type="ARBA" id="ARBA00023125"/>
    </source>
</evidence>
<dbReference type="GO" id="GO:0003700">
    <property type="term" value="F:DNA-binding transcription factor activity"/>
    <property type="evidence" value="ECO:0007669"/>
    <property type="project" value="InterPro"/>
</dbReference>
<dbReference type="SMART" id="SM00342">
    <property type="entry name" value="HTH_ARAC"/>
    <property type="match status" value="1"/>
</dbReference>
<gene>
    <name evidence="5" type="ORF">AWN90_22390</name>
</gene>
<dbReference type="InterPro" id="IPR009057">
    <property type="entry name" value="Homeodomain-like_sf"/>
</dbReference>
<protein>
    <recommendedName>
        <fullName evidence="4">HTH araC/xylS-type domain-containing protein</fullName>
    </recommendedName>
</protein>
<dbReference type="Proteomes" id="UP000076512">
    <property type="component" value="Unassembled WGS sequence"/>
</dbReference>
<keyword evidence="2" id="KW-0238">DNA-binding</keyword>
<proteinExistence type="predicted"/>
<dbReference type="InterPro" id="IPR050204">
    <property type="entry name" value="AraC_XylS_family_regulators"/>
</dbReference>
<dbReference type="AlphaFoldDB" id="A0A164NVU5"/>
<organism evidence="5 6">
    <name type="scientific">Nocardia terpenica</name>
    <dbReference type="NCBI Taxonomy" id="455432"/>
    <lineage>
        <taxon>Bacteria</taxon>
        <taxon>Bacillati</taxon>
        <taxon>Actinomycetota</taxon>
        <taxon>Actinomycetes</taxon>
        <taxon>Mycobacteriales</taxon>
        <taxon>Nocardiaceae</taxon>
        <taxon>Nocardia</taxon>
    </lineage>
</organism>
<dbReference type="PANTHER" id="PTHR46796">
    <property type="entry name" value="HTH-TYPE TRANSCRIPTIONAL ACTIVATOR RHAS-RELATED"/>
    <property type="match status" value="1"/>
</dbReference>
<keyword evidence="1" id="KW-0805">Transcription regulation</keyword>
<evidence type="ECO:0000313" key="6">
    <source>
        <dbReference type="Proteomes" id="UP000076512"/>
    </source>
</evidence>
<sequence>MSVVLSTANLPAAERLDYWEYALGQVGPTFDVYGDPDREFQAWMQTGWIGGLQVGATASSRYDLVRTPRRIRDSDAAVYLCTIVTDGSMGVEQGGSTALLGRGDLAIVDNSRPFRYLGPTPRRLTLAKFPHTMIPLGRDRVAQLTGTRIPGASGTGALISTMLCQMVDQLDSADLADNQLLATAAADLVAAALATRLDLTAILPPESRQTTLLAHIRGFIEQHLDDPDLSPDAIAAAHHINPRYLRKLFQAQGQTVTGWIREQRLQRCRRDLLDPRLTDRPIAAIASRWGFLDIAHFTRTFHTAFGLPPAAYRQVHRQTGTS</sequence>
<dbReference type="EMBL" id="LWGR01000004">
    <property type="protein sequence ID" value="KZM74790.1"/>
    <property type="molecule type" value="Genomic_DNA"/>
</dbReference>
<dbReference type="PROSITE" id="PS01124">
    <property type="entry name" value="HTH_ARAC_FAMILY_2"/>
    <property type="match status" value="1"/>
</dbReference>
<feature type="domain" description="HTH araC/xylS-type" evidence="4">
    <location>
        <begin position="214"/>
        <end position="315"/>
    </location>
</feature>
<reference evidence="5 6" key="1">
    <citation type="submission" date="2016-04" db="EMBL/GenBank/DDBJ databases">
        <authorList>
            <person name="Evans L.H."/>
            <person name="Alamgir A."/>
            <person name="Owens N."/>
            <person name="Weber N.D."/>
            <person name="Virtaneva K."/>
            <person name="Barbian K."/>
            <person name="Babar A."/>
            <person name="Rosenke K."/>
        </authorList>
    </citation>
    <scope>NUCLEOTIDE SEQUENCE [LARGE SCALE GENOMIC DNA]</scope>
    <source>
        <strain evidence="5 6">IFM 0406</strain>
    </source>
</reference>
<dbReference type="InterPro" id="IPR018060">
    <property type="entry name" value="HTH_AraC"/>
</dbReference>
<evidence type="ECO:0000256" key="1">
    <source>
        <dbReference type="ARBA" id="ARBA00023015"/>
    </source>
</evidence>
<name>A0A164NVU5_9NOCA</name>
<evidence type="ECO:0000313" key="5">
    <source>
        <dbReference type="EMBL" id="KZM74790.1"/>
    </source>
</evidence>
<comment type="caution">
    <text evidence="5">The sequence shown here is derived from an EMBL/GenBank/DDBJ whole genome shotgun (WGS) entry which is preliminary data.</text>
</comment>
<dbReference type="RefSeq" id="WP_067586440.1">
    <property type="nucleotide sequence ID" value="NZ_JABMCZ010000005.1"/>
</dbReference>
<dbReference type="OrthoDB" id="9799345at2"/>
<dbReference type="Pfam" id="PF14525">
    <property type="entry name" value="AraC_binding_2"/>
    <property type="match status" value="1"/>
</dbReference>
<keyword evidence="6" id="KW-1185">Reference proteome</keyword>
<dbReference type="SUPFAM" id="SSF46689">
    <property type="entry name" value="Homeodomain-like"/>
    <property type="match status" value="1"/>
</dbReference>
<keyword evidence="3" id="KW-0804">Transcription</keyword>
<evidence type="ECO:0000256" key="3">
    <source>
        <dbReference type="ARBA" id="ARBA00023163"/>
    </source>
</evidence>
<dbReference type="PANTHER" id="PTHR46796:SF6">
    <property type="entry name" value="ARAC SUBFAMILY"/>
    <property type="match status" value="1"/>
</dbReference>
<dbReference type="STRING" id="455432.AWN90_22390"/>